<evidence type="ECO:0000313" key="2">
    <source>
        <dbReference type="Proteomes" id="UP000821845"/>
    </source>
</evidence>
<dbReference type="Proteomes" id="UP000821845">
    <property type="component" value="Chromosome 8"/>
</dbReference>
<dbReference type="EMBL" id="CM023488">
    <property type="protein sequence ID" value="KAH6923413.1"/>
    <property type="molecule type" value="Genomic_DNA"/>
</dbReference>
<name>A0ACB7RL92_HYAAI</name>
<sequence length="226" mass="25140">MVRTAALQNLLFYICAVSFMCAFVVLMVHSAIEMRRQLHNLSTEDGANRSTAAAKTDVTRASTAPPFDWMQTNGERASGRDVTLNENIVPDRNHLLEDTPEERRKADRRQELPAAPRSDATTKTTRHTMVSINDVKRSESFSATRGLTTPPTSVNLHSSPATKSSVWTTNKGDSASASETTGHIRTMAEWFRKWSSSSGKYMATIWTNLEVTQYNGSTTEQHLKTT</sequence>
<comment type="caution">
    <text evidence="1">The sequence shown here is derived from an EMBL/GenBank/DDBJ whole genome shotgun (WGS) entry which is preliminary data.</text>
</comment>
<organism evidence="1 2">
    <name type="scientific">Hyalomma asiaticum</name>
    <name type="common">Tick</name>
    <dbReference type="NCBI Taxonomy" id="266040"/>
    <lineage>
        <taxon>Eukaryota</taxon>
        <taxon>Metazoa</taxon>
        <taxon>Ecdysozoa</taxon>
        <taxon>Arthropoda</taxon>
        <taxon>Chelicerata</taxon>
        <taxon>Arachnida</taxon>
        <taxon>Acari</taxon>
        <taxon>Parasitiformes</taxon>
        <taxon>Ixodida</taxon>
        <taxon>Ixodoidea</taxon>
        <taxon>Ixodidae</taxon>
        <taxon>Hyalomminae</taxon>
        <taxon>Hyalomma</taxon>
    </lineage>
</organism>
<reference evidence="1" key="1">
    <citation type="submission" date="2020-05" db="EMBL/GenBank/DDBJ databases">
        <title>Large-scale comparative analyses of tick genomes elucidate their genetic diversity and vector capacities.</title>
        <authorList>
            <person name="Jia N."/>
            <person name="Wang J."/>
            <person name="Shi W."/>
            <person name="Du L."/>
            <person name="Sun Y."/>
            <person name="Zhan W."/>
            <person name="Jiang J."/>
            <person name="Wang Q."/>
            <person name="Zhang B."/>
            <person name="Ji P."/>
            <person name="Sakyi L.B."/>
            <person name="Cui X."/>
            <person name="Yuan T."/>
            <person name="Jiang B."/>
            <person name="Yang W."/>
            <person name="Lam T.T.-Y."/>
            <person name="Chang Q."/>
            <person name="Ding S."/>
            <person name="Wang X."/>
            <person name="Zhu J."/>
            <person name="Ruan X."/>
            <person name="Zhao L."/>
            <person name="Wei J."/>
            <person name="Que T."/>
            <person name="Du C."/>
            <person name="Cheng J."/>
            <person name="Dai P."/>
            <person name="Han X."/>
            <person name="Huang E."/>
            <person name="Gao Y."/>
            <person name="Liu J."/>
            <person name="Shao H."/>
            <person name="Ye R."/>
            <person name="Li L."/>
            <person name="Wei W."/>
            <person name="Wang X."/>
            <person name="Wang C."/>
            <person name="Yang T."/>
            <person name="Huo Q."/>
            <person name="Li W."/>
            <person name="Guo W."/>
            <person name="Chen H."/>
            <person name="Zhou L."/>
            <person name="Ni X."/>
            <person name="Tian J."/>
            <person name="Zhou Y."/>
            <person name="Sheng Y."/>
            <person name="Liu T."/>
            <person name="Pan Y."/>
            <person name="Xia L."/>
            <person name="Li J."/>
            <person name="Zhao F."/>
            <person name="Cao W."/>
        </authorList>
    </citation>
    <scope>NUCLEOTIDE SEQUENCE</scope>
    <source>
        <strain evidence="1">Hyas-2018</strain>
    </source>
</reference>
<proteinExistence type="predicted"/>
<protein>
    <submittedName>
        <fullName evidence="1">Uncharacterized protein</fullName>
    </submittedName>
</protein>
<gene>
    <name evidence="1" type="ORF">HPB50_001052</name>
</gene>
<accession>A0ACB7RL92</accession>
<keyword evidence="2" id="KW-1185">Reference proteome</keyword>
<evidence type="ECO:0000313" key="1">
    <source>
        <dbReference type="EMBL" id="KAH6923413.1"/>
    </source>
</evidence>